<reference evidence="1" key="1">
    <citation type="submission" date="2020-07" db="EMBL/GenBank/DDBJ databases">
        <title>Multicomponent nature underlies the extraordinary mechanical properties of spider dragline silk.</title>
        <authorList>
            <person name="Kono N."/>
            <person name="Nakamura H."/>
            <person name="Mori M."/>
            <person name="Yoshida Y."/>
            <person name="Ohtoshi R."/>
            <person name="Malay A.D."/>
            <person name="Moran D.A.P."/>
            <person name="Tomita M."/>
            <person name="Numata K."/>
            <person name="Arakawa K."/>
        </authorList>
    </citation>
    <scope>NUCLEOTIDE SEQUENCE</scope>
</reference>
<comment type="caution">
    <text evidence="1">The sequence shown here is derived from an EMBL/GenBank/DDBJ whole genome shotgun (WGS) entry which is preliminary data.</text>
</comment>
<evidence type="ECO:0000313" key="1">
    <source>
        <dbReference type="EMBL" id="GFQ99386.1"/>
    </source>
</evidence>
<keyword evidence="2" id="KW-1185">Reference proteome</keyword>
<dbReference type="AlphaFoldDB" id="A0A8X6G9D9"/>
<dbReference type="Proteomes" id="UP000887116">
    <property type="component" value="Unassembled WGS sequence"/>
</dbReference>
<accession>A0A8X6G9D9</accession>
<evidence type="ECO:0000313" key="2">
    <source>
        <dbReference type="Proteomes" id="UP000887116"/>
    </source>
</evidence>
<proteinExistence type="predicted"/>
<name>A0A8X6G9D9_TRICU</name>
<protein>
    <submittedName>
        <fullName evidence="1">Uncharacterized protein</fullName>
    </submittedName>
</protein>
<gene>
    <name evidence="1" type="ORF">TNCT_700991</name>
</gene>
<dbReference type="EMBL" id="BMAO01005142">
    <property type="protein sequence ID" value="GFQ99386.1"/>
    <property type="molecule type" value="Genomic_DNA"/>
</dbReference>
<sequence length="116" mass="13043">MTCHQRFHPHHLHANDLSNVILPSGHISRGKSEVVIVNGSRGKKQCHLPGIDDHSIRLRTFSGVGPLSVRAITCKGCFFARTKPFYLPTLQMEWVIDLVFWSENSLFELFQASGEG</sequence>
<organism evidence="1 2">
    <name type="scientific">Trichonephila clavata</name>
    <name type="common">Joro spider</name>
    <name type="synonym">Nephila clavata</name>
    <dbReference type="NCBI Taxonomy" id="2740835"/>
    <lineage>
        <taxon>Eukaryota</taxon>
        <taxon>Metazoa</taxon>
        <taxon>Ecdysozoa</taxon>
        <taxon>Arthropoda</taxon>
        <taxon>Chelicerata</taxon>
        <taxon>Arachnida</taxon>
        <taxon>Araneae</taxon>
        <taxon>Araneomorphae</taxon>
        <taxon>Entelegynae</taxon>
        <taxon>Araneoidea</taxon>
        <taxon>Nephilidae</taxon>
        <taxon>Trichonephila</taxon>
    </lineage>
</organism>